<evidence type="ECO:0000256" key="1">
    <source>
        <dbReference type="SAM" id="MobiDB-lite"/>
    </source>
</evidence>
<accession>A0AAD5QEK1</accession>
<protein>
    <submittedName>
        <fullName evidence="2">Uncharacterized protein</fullName>
    </submittedName>
</protein>
<feature type="region of interest" description="Disordered" evidence="1">
    <location>
        <begin position="233"/>
        <end position="267"/>
    </location>
</feature>
<organism evidence="2 3">
    <name type="scientific">Parelaphostrongylus tenuis</name>
    <name type="common">Meningeal worm</name>
    <dbReference type="NCBI Taxonomy" id="148309"/>
    <lineage>
        <taxon>Eukaryota</taxon>
        <taxon>Metazoa</taxon>
        <taxon>Ecdysozoa</taxon>
        <taxon>Nematoda</taxon>
        <taxon>Chromadorea</taxon>
        <taxon>Rhabditida</taxon>
        <taxon>Rhabditina</taxon>
        <taxon>Rhabditomorpha</taxon>
        <taxon>Strongyloidea</taxon>
        <taxon>Metastrongylidae</taxon>
        <taxon>Parelaphostrongylus</taxon>
    </lineage>
</organism>
<dbReference type="SUPFAM" id="SSF103657">
    <property type="entry name" value="BAR/IMD domain-like"/>
    <property type="match status" value="1"/>
</dbReference>
<dbReference type="Proteomes" id="UP001196413">
    <property type="component" value="Unassembled WGS sequence"/>
</dbReference>
<feature type="region of interest" description="Disordered" evidence="1">
    <location>
        <begin position="293"/>
        <end position="316"/>
    </location>
</feature>
<dbReference type="EMBL" id="JAHQIW010000486">
    <property type="protein sequence ID" value="KAJ1348357.1"/>
    <property type="molecule type" value="Genomic_DNA"/>
</dbReference>
<gene>
    <name evidence="2" type="ORF">KIN20_003646</name>
</gene>
<dbReference type="AlphaFoldDB" id="A0AAD5QEK1"/>
<proteinExistence type="predicted"/>
<evidence type="ECO:0000313" key="3">
    <source>
        <dbReference type="Proteomes" id="UP001196413"/>
    </source>
</evidence>
<sequence length="336" mass="37333">MTGQPNSVVRASNFKQNEIGLLPVKILPVSKCELTLPESSICISQRPAKEVARSGSELLQKYQSLQESFDHYMQAIDTLIRSSKKAFPKAQAHGDDLRELAEKTTQILEQHKKCVRELSSFVTRTNAYSKEEKDKLKGMINKYERDEKEIRKQCKKGLKTTTELNSFIEMSADEFIRQQELRYKFFLEKHKNWLSTYSSLSLSLEVKNSKEEKTGAGDTTSAHAMNDGISETRSSLTASVDTVSKSDQVTRGSPQPNGTVNNSSRSSTTEMLGAVTAKTGSLSFIGASSKVTQEGADSTVRISPLPQNTSDDCKTARKLEEPHRTCLLSSDDATCR</sequence>
<name>A0AAD5QEK1_PARTN</name>
<evidence type="ECO:0000313" key="2">
    <source>
        <dbReference type="EMBL" id="KAJ1348357.1"/>
    </source>
</evidence>
<reference evidence="2" key="1">
    <citation type="submission" date="2021-06" db="EMBL/GenBank/DDBJ databases">
        <title>Parelaphostrongylus tenuis whole genome reference sequence.</title>
        <authorList>
            <person name="Garwood T.J."/>
            <person name="Larsen P.A."/>
            <person name="Fountain-Jones N.M."/>
            <person name="Garbe J.R."/>
            <person name="Macchietto M.G."/>
            <person name="Kania S.A."/>
            <person name="Gerhold R.W."/>
            <person name="Richards J.E."/>
            <person name="Wolf T.M."/>
        </authorList>
    </citation>
    <scope>NUCLEOTIDE SEQUENCE</scope>
    <source>
        <strain evidence="2">MNPRO001-30</strain>
        <tissue evidence="2">Meninges</tissue>
    </source>
</reference>
<dbReference type="InterPro" id="IPR027267">
    <property type="entry name" value="AH/BAR_dom_sf"/>
</dbReference>
<comment type="caution">
    <text evidence="2">The sequence shown here is derived from an EMBL/GenBank/DDBJ whole genome shotgun (WGS) entry which is preliminary data.</text>
</comment>
<keyword evidence="3" id="KW-1185">Reference proteome</keyword>